<evidence type="ECO:0000313" key="19">
    <source>
        <dbReference type="Proteomes" id="UP000267821"/>
    </source>
</evidence>
<dbReference type="GO" id="GO:0005524">
    <property type="term" value="F:ATP binding"/>
    <property type="evidence" value="ECO:0007669"/>
    <property type="project" value="UniProtKB-UniRule"/>
</dbReference>
<feature type="region of interest" description="Disordered" evidence="16">
    <location>
        <begin position="36"/>
        <end position="58"/>
    </location>
</feature>
<dbReference type="InterPro" id="IPR017945">
    <property type="entry name" value="DHBP_synth_RibB-like_a/b_dom"/>
</dbReference>
<dbReference type="PANTHER" id="PTHR17490">
    <property type="entry name" value="SUA5"/>
    <property type="match status" value="1"/>
</dbReference>
<evidence type="ECO:0000256" key="8">
    <source>
        <dbReference type="ARBA" id="ARBA00022695"/>
    </source>
</evidence>
<dbReference type="Gene3D" id="3.90.870.10">
    <property type="entry name" value="DHBP synthase"/>
    <property type="match status" value="1"/>
</dbReference>
<feature type="binding site" evidence="15">
    <location>
        <position position="178"/>
    </location>
    <ligand>
        <name>ATP</name>
        <dbReference type="ChEBI" id="CHEBI:30616"/>
    </ligand>
</feature>
<feature type="compositionally biased region" description="Pro residues" evidence="16">
    <location>
        <begin position="43"/>
        <end position="52"/>
    </location>
</feature>
<evidence type="ECO:0000256" key="1">
    <source>
        <dbReference type="ARBA" id="ARBA00004496"/>
    </source>
</evidence>
<dbReference type="EC" id="2.7.7.87" evidence="3 14"/>
<dbReference type="OrthoDB" id="412787at2759"/>
<feature type="binding site" evidence="15">
    <location>
        <position position="114"/>
    </location>
    <ligand>
        <name>ATP</name>
        <dbReference type="ChEBI" id="CHEBI:30616"/>
    </ligand>
</feature>
<dbReference type="GO" id="GO:0061710">
    <property type="term" value="F:L-threonylcarbamoyladenylate synthase"/>
    <property type="evidence" value="ECO:0007669"/>
    <property type="project" value="UniProtKB-EC"/>
</dbReference>
<comment type="similarity">
    <text evidence="2 14">Belongs to the SUA5 family.</text>
</comment>
<evidence type="ECO:0000313" key="18">
    <source>
        <dbReference type="EMBL" id="RPB25888.1"/>
    </source>
</evidence>
<dbReference type="InterPro" id="IPR005145">
    <property type="entry name" value="Sua5_C"/>
</dbReference>
<keyword evidence="6 14" id="KW-0808">Transferase</keyword>
<feature type="binding site" evidence="15">
    <location>
        <position position="212"/>
    </location>
    <ligand>
        <name>ATP</name>
        <dbReference type="ChEBI" id="CHEBI:30616"/>
    </ligand>
</feature>
<proteinExistence type="inferred from homology"/>
<dbReference type="InterPro" id="IPR050156">
    <property type="entry name" value="TC-AMP_synthase_SUA5"/>
</dbReference>
<dbReference type="Pfam" id="PF01300">
    <property type="entry name" value="Sua5_yciO_yrdC"/>
    <property type="match status" value="1"/>
</dbReference>
<evidence type="ECO:0000256" key="6">
    <source>
        <dbReference type="ARBA" id="ARBA00022679"/>
    </source>
</evidence>
<dbReference type="PANTHER" id="PTHR17490:SF16">
    <property type="entry name" value="THREONYLCARBAMOYL-AMP SYNTHASE"/>
    <property type="match status" value="1"/>
</dbReference>
<dbReference type="PIRSF" id="PIRSF004930">
    <property type="entry name" value="Tln_factor_SUA5"/>
    <property type="match status" value="1"/>
</dbReference>
<evidence type="ECO:0000256" key="3">
    <source>
        <dbReference type="ARBA" id="ARBA00012584"/>
    </source>
</evidence>
<dbReference type="Pfam" id="PF03481">
    <property type="entry name" value="Sua5_C"/>
    <property type="match status" value="1"/>
</dbReference>
<dbReference type="FunFam" id="3.90.870.10:FF:000008">
    <property type="entry name" value="Threonylcarbamoyl-AMP synthase"/>
    <property type="match status" value="1"/>
</dbReference>
<evidence type="ECO:0000256" key="4">
    <source>
        <dbReference type="ARBA" id="ARBA00015492"/>
    </source>
</evidence>
<organism evidence="18 19">
    <name type="scientific">Terfezia boudieri ATCC MYA-4762</name>
    <dbReference type="NCBI Taxonomy" id="1051890"/>
    <lineage>
        <taxon>Eukaryota</taxon>
        <taxon>Fungi</taxon>
        <taxon>Dikarya</taxon>
        <taxon>Ascomycota</taxon>
        <taxon>Pezizomycotina</taxon>
        <taxon>Pezizomycetes</taxon>
        <taxon>Pezizales</taxon>
        <taxon>Pezizaceae</taxon>
        <taxon>Terfezia</taxon>
    </lineage>
</organism>
<evidence type="ECO:0000256" key="13">
    <source>
        <dbReference type="ARBA" id="ARBA00056339"/>
    </source>
</evidence>
<dbReference type="InterPro" id="IPR038385">
    <property type="entry name" value="Sua5/YwlC_C"/>
</dbReference>
<dbReference type="AlphaFoldDB" id="A0A3N4LW23"/>
<dbReference type="Proteomes" id="UP000267821">
    <property type="component" value="Unassembled WGS sequence"/>
</dbReference>
<evidence type="ECO:0000256" key="7">
    <source>
        <dbReference type="ARBA" id="ARBA00022694"/>
    </source>
</evidence>
<evidence type="ECO:0000256" key="10">
    <source>
        <dbReference type="ARBA" id="ARBA00022840"/>
    </source>
</evidence>
<comment type="function">
    <text evidence="13">Required for the formation of a threonylcarbamoyl group on adenosine at position 37 (t(6)A37) in tRNAs that read codons beginning with adenine. Likely catalyzes the conversion of L-threonine, HCO(3)(-)/CO(2) and ATP to give threonylcarbamoyl-AMP (TC-AMP) as the acyladenylate intermediate, with the release of diphosphate. Required for normal translation, by ensuring translation fidelity at the level of codon recognition, appropriate translation initiation selection and maintenance of reading frame. Also involved in telomere replication. Binds to single-stranded telomeric (ssTG) DNA and positively regulates telomere length.</text>
</comment>
<keyword evidence="7 14" id="KW-0819">tRNA processing</keyword>
<dbReference type="InParanoid" id="A0A3N4LW23"/>
<feature type="binding site" evidence="15">
    <location>
        <position position="242"/>
    </location>
    <ligand>
        <name>L-threonine</name>
        <dbReference type="ChEBI" id="CHEBI:57926"/>
    </ligand>
</feature>
<name>A0A3N4LW23_9PEZI</name>
<feature type="binding site" evidence="15">
    <location>
        <position position="295"/>
    </location>
    <ligand>
        <name>ATP</name>
        <dbReference type="ChEBI" id="CHEBI:30616"/>
    </ligand>
</feature>
<evidence type="ECO:0000256" key="16">
    <source>
        <dbReference type="SAM" id="MobiDB-lite"/>
    </source>
</evidence>
<protein>
    <recommendedName>
        <fullName evidence="4 14">Threonylcarbamoyl-AMP synthase</fullName>
        <shortName evidence="14">TC-AMP synthase</shortName>
        <ecNumber evidence="3 14">2.7.7.87</ecNumber>
    </recommendedName>
    <alternativeName>
        <fullName evidence="11 14">L-threonylcarbamoyladenylate synthase</fullName>
    </alternativeName>
</protein>
<dbReference type="GO" id="GO:0000049">
    <property type="term" value="F:tRNA binding"/>
    <property type="evidence" value="ECO:0007669"/>
    <property type="project" value="TreeGrafter"/>
</dbReference>
<dbReference type="InterPro" id="IPR006070">
    <property type="entry name" value="Sua5-like_dom"/>
</dbReference>
<gene>
    <name evidence="18" type="ORF">L211DRAFT_856526</name>
</gene>
<keyword evidence="19" id="KW-1185">Reference proteome</keyword>
<sequence>MTMTRSTPPLPPPALTTPDSSTTSFITTTILPVDPSSIHFTPSPSPSLPPNTHPFHSPTLRIADTTTLANLTRASALLSHTAHPIAFPTETVYGLGANALSSPSVQSIFIAKSRPQDNPLIVHISSLTQLRTLLPPGHDIPDIYIPLINRFWPGPLTILLPLPPHSPLAKEVTAEQATFAVRMPKHPIALALAHMSGLPIAAPSANKSGCPSPTTAAHVWKDMQGRIELILDGGQAEVGVESTVVSGLCDPPRVLRPGGVTLEMLRQVGGVWGRGLIGVNGEEVPLVPGMKYRHYSPKAKVILYEQNTPPPTVDKLLSTSSSSSIGIIRTRTWGPNWSSTLTAGTGGGAPPTIEELSLGTSGADISRGLFAALRELDERGVAVIHVEGIAEENEGLAVMNRLRKAAGEIVRR</sequence>
<keyword evidence="9 14" id="KW-0547">Nucleotide-binding</keyword>
<dbReference type="EMBL" id="ML121536">
    <property type="protein sequence ID" value="RPB25888.1"/>
    <property type="molecule type" value="Genomic_DNA"/>
</dbReference>
<feature type="domain" description="YrdC-like" evidence="17">
    <location>
        <begin position="68"/>
        <end position="260"/>
    </location>
</feature>
<reference evidence="18 19" key="1">
    <citation type="journal article" date="2018" name="Nat. Ecol. Evol.">
        <title>Pezizomycetes genomes reveal the molecular basis of ectomycorrhizal truffle lifestyle.</title>
        <authorList>
            <person name="Murat C."/>
            <person name="Payen T."/>
            <person name="Noel B."/>
            <person name="Kuo A."/>
            <person name="Morin E."/>
            <person name="Chen J."/>
            <person name="Kohler A."/>
            <person name="Krizsan K."/>
            <person name="Balestrini R."/>
            <person name="Da Silva C."/>
            <person name="Montanini B."/>
            <person name="Hainaut M."/>
            <person name="Levati E."/>
            <person name="Barry K.W."/>
            <person name="Belfiori B."/>
            <person name="Cichocki N."/>
            <person name="Clum A."/>
            <person name="Dockter R.B."/>
            <person name="Fauchery L."/>
            <person name="Guy J."/>
            <person name="Iotti M."/>
            <person name="Le Tacon F."/>
            <person name="Lindquist E.A."/>
            <person name="Lipzen A."/>
            <person name="Malagnac F."/>
            <person name="Mello A."/>
            <person name="Molinier V."/>
            <person name="Miyauchi S."/>
            <person name="Poulain J."/>
            <person name="Riccioni C."/>
            <person name="Rubini A."/>
            <person name="Sitrit Y."/>
            <person name="Splivallo R."/>
            <person name="Traeger S."/>
            <person name="Wang M."/>
            <person name="Zifcakova L."/>
            <person name="Wipf D."/>
            <person name="Zambonelli A."/>
            <person name="Paolocci F."/>
            <person name="Nowrousian M."/>
            <person name="Ottonello S."/>
            <person name="Baldrian P."/>
            <person name="Spatafora J.W."/>
            <person name="Henrissat B."/>
            <person name="Nagy L.G."/>
            <person name="Aury J.M."/>
            <person name="Wincker P."/>
            <person name="Grigoriev I.V."/>
            <person name="Bonfante P."/>
            <person name="Martin F.M."/>
        </authorList>
    </citation>
    <scope>NUCLEOTIDE SEQUENCE [LARGE SCALE GENOMIC DNA]</scope>
    <source>
        <strain evidence="18 19">ATCC MYA-4762</strain>
    </source>
</reference>
<dbReference type="GO" id="GO:0006450">
    <property type="term" value="P:regulation of translational fidelity"/>
    <property type="evidence" value="ECO:0007669"/>
    <property type="project" value="TreeGrafter"/>
</dbReference>
<accession>A0A3N4LW23</accession>
<evidence type="ECO:0000256" key="15">
    <source>
        <dbReference type="PIRSR" id="PIRSR004930-1"/>
    </source>
</evidence>
<dbReference type="GO" id="GO:0005737">
    <property type="term" value="C:cytoplasm"/>
    <property type="evidence" value="ECO:0007669"/>
    <property type="project" value="UniProtKB-SubCell"/>
</dbReference>
<dbReference type="Gene3D" id="3.40.50.11030">
    <property type="entry name" value="Threonylcarbamoyl-AMP synthase, C-terminal domain"/>
    <property type="match status" value="1"/>
</dbReference>
<feature type="binding site" evidence="15">
    <location>
        <position position="91"/>
    </location>
    <ligand>
        <name>L-threonine</name>
        <dbReference type="ChEBI" id="CHEBI:57926"/>
    </ligand>
</feature>
<dbReference type="SUPFAM" id="SSF55821">
    <property type="entry name" value="YrdC/RibB"/>
    <property type="match status" value="1"/>
</dbReference>
<dbReference type="STRING" id="1051890.A0A3N4LW23"/>
<dbReference type="FunCoup" id="A0A3N4LW23">
    <property type="interactions" value="84"/>
</dbReference>
<keyword evidence="5 14" id="KW-0963">Cytoplasm</keyword>
<dbReference type="InterPro" id="IPR010923">
    <property type="entry name" value="T(6)A37_SUA5"/>
</dbReference>
<dbReference type="PROSITE" id="PS51163">
    <property type="entry name" value="YRDC"/>
    <property type="match status" value="1"/>
</dbReference>
<evidence type="ECO:0000256" key="11">
    <source>
        <dbReference type="ARBA" id="ARBA00029774"/>
    </source>
</evidence>
<comment type="catalytic activity">
    <reaction evidence="12 14">
        <text>L-threonine + hydrogencarbonate + ATP = L-threonylcarbamoyladenylate + diphosphate + H2O</text>
        <dbReference type="Rhea" id="RHEA:36407"/>
        <dbReference type="ChEBI" id="CHEBI:15377"/>
        <dbReference type="ChEBI" id="CHEBI:17544"/>
        <dbReference type="ChEBI" id="CHEBI:30616"/>
        <dbReference type="ChEBI" id="CHEBI:33019"/>
        <dbReference type="ChEBI" id="CHEBI:57926"/>
        <dbReference type="ChEBI" id="CHEBI:73682"/>
        <dbReference type="EC" id="2.7.7.87"/>
    </reaction>
</comment>
<evidence type="ECO:0000256" key="14">
    <source>
        <dbReference type="PIRNR" id="PIRNR004930"/>
    </source>
</evidence>
<dbReference type="NCBIfam" id="TIGR00057">
    <property type="entry name" value="L-threonylcarbamoyladenylate synthase"/>
    <property type="match status" value="1"/>
</dbReference>
<evidence type="ECO:0000256" key="9">
    <source>
        <dbReference type="ARBA" id="ARBA00022741"/>
    </source>
</evidence>
<feature type="binding site" evidence="15">
    <location>
        <position position="182"/>
    </location>
    <ligand>
        <name>L-threonine</name>
        <dbReference type="ChEBI" id="CHEBI:57926"/>
    </ligand>
</feature>
<feature type="binding site" evidence="15">
    <location>
        <position position="204"/>
    </location>
    <ligand>
        <name>ATP</name>
        <dbReference type="ChEBI" id="CHEBI:30616"/>
    </ligand>
</feature>
<evidence type="ECO:0000256" key="5">
    <source>
        <dbReference type="ARBA" id="ARBA00022490"/>
    </source>
</evidence>
<feature type="binding site" evidence="15">
    <location>
        <position position="118"/>
    </location>
    <ligand>
        <name>ATP</name>
        <dbReference type="ChEBI" id="CHEBI:30616"/>
    </ligand>
</feature>
<dbReference type="GO" id="GO:0002949">
    <property type="term" value="P:tRNA threonylcarbamoyladenosine modification"/>
    <property type="evidence" value="ECO:0007669"/>
    <property type="project" value="UniProtKB-ARBA"/>
</dbReference>
<feature type="binding site" evidence="15">
    <location>
        <position position="202"/>
    </location>
    <ligand>
        <name>L-threonine</name>
        <dbReference type="ChEBI" id="CHEBI:57926"/>
    </ligand>
</feature>
<evidence type="ECO:0000256" key="12">
    <source>
        <dbReference type="ARBA" id="ARBA00048366"/>
    </source>
</evidence>
<feature type="binding site" evidence="15">
    <location>
        <position position="123"/>
    </location>
    <ligand>
        <name>L-threonine</name>
        <dbReference type="ChEBI" id="CHEBI:57926"/>
    </ligand>
</feature>
<dbReference type="GO" id="GO:0003725">
    <property type="term" value="F:double-stranded RNA binding"/>
    <property type="evidence" value="ECO:0007669"/>
    <property type="project" value="UniProtKB-UniRule"/>
</dbReference>
<keyword evidence="10 14" id="KW-0067">ATP-binding</keyword>
<evidence type="ECO:0000256" key="2">
    <source>
        <dbReference type="ARBA" id="ARBA00007663"/>
    </source>
</evidence>
<feature type="region of interest" description="Disordered" evidence="16">
    <location>
        <begin position="1"/>
        <end position="22"/>
    </location>
</feature>
<comment type="subcellular location">
    <subcellularLocation>
        <location evidence="1 14">Cytoplasm</location>
    </subcellularLocation>
</comment>
<feature type="binding site" evidence="15">
    <location>
        <position position="256"/>
    </location>
    <ligand>
        <name>ATP</name>
        <dbReference type="ChEBI" id="CHEBI:30616"/>
    </ligand>
</feature>
<keyword evidence="8 14" id="KW-0548">Nucleotidyltransferase</keyword>
<evidence type="ECO:0000259" key="17">
    <source>
        <dbReference type="PROSITE" id="PS51163"/>
    </source>
</evidence>